<evidence type="ECO:0000313" key="1">
    <source>
        <dbReference type="EMBL" id="MCZ0964035.1"/>
    </source>
</evidence>
<protein>
    <submittedName>
        <fullName evidence="1">CDP-alcohol phosphatidyltransferase family protein</fullName>
    </submittedName>
</protein>
<evidence type="ECO:0000313" key="2">
    <source>
        <dbReference type="Proteomes" id="UP001149822"/>
    </source>
</evidence>
<accession>A0ABT4JA79</accession>
<dbReference type="EMBL" id="JAPTYD010000063">
    <property type="protein sequence ID" value="MCZ0964035.1"/>
    <property type="molecule type" value="Genomic_DNA"/>
</dbReference>
<dbReference type="RefSeq" id="WP_268944132.1">
    <property type="nucleotide sequence ID" value="NZ_JAPTYD010000063.1"/>
</dbReference>
<keyword evidence="2" id="KW-1185">Reference proteome</keyword>
<proteinExistence type="predicted"/>
<dbReference type="Proteomes" id="UP001149822">
    <property type="component" value="Unassembled WGS sequence"/>
</dbReference>
<organism evidence="1 2">
    <name type="scientific">Paracoccus benzoatiresistens</name>
    <dbReference type="NCBI Taxonomy" id="2997341"/>
    <lineage>
        <taxon>Bacteria</taxon>
        <taxon>Pseudomonadati</taxon>
        <taxon>Pseudomonadota</taxon>
        <taxon>Alphaproteobacteria</taxon>
        <taxon>Rhodobacterales</taxon>
        <taxon>Paracoccaceae</taxon>
        <taxon>Paracoccus</taxon>
    </lineage>
</organism>
<dbReference type="InterPro" id="IPR043130">
    <property type="entry name" value="CDP-OH_PTrfase_TM_dom"/>
</dbReference>
<gene>
    <name evidence="1" type="ORF">OU682_20805</name>
</gene>
<reference evidence="1" key="1">
    <citation type="submission" date="2022-12" db="EMBL/GenBank/DDBJ databases">
        <title>Paracoccus sp. EF6 isolated from a lake water.</title>
        <authorList>
            <person name="Liu H."/>
        </authorList>
    </citation>
    <scope>NUCLEOTIDE SEQUENCE</scope>
    <source>
        <strain evidence="1">EF6</strain>
    </source>
</reference>
<name>A0ABT4JA79_9RHOB</name>
<sequence length="214" mass="22442">MADLSNRRPLASRKSGWAARVTRWLAGTSVTPNQISMAGMVAALGAGAAFWAAGGSADWGRALLLVLAACLCQLRLLCNLFDGMIAVEAGRGAPDGAFWNEFPDRVSDLLILLGVGLSGGDPALGWAGVAMAFLTAYLRELGVNCGRSTDFSGPMAKQHRMALVTGAALLSLAEPLWQGHGEVLHTALWILVVGTALTALRRAIKLVAALRHQV</sequence>
<dbReference type="Gene3D" id="1.20.120.1760">
    <property type="match status" value="1"/>
</dbReference>
<comment type="caution">
    <text evidence="1">The sequence shown here is derived from an EMBL/GenBank/DDBJ whole genome shotgun (WGS) entry which is preliminary data.</text>
</comment>